<comment type="caution">
    <text evidence="4">The sequence shown here is derived from an EMBL/GenBank/DDBJ whole genome shotgun (WGS) entry which is preliminary data.</text>
</comment>
<proteinExistence type="predicted"/>
<dbReference type="InterPro" id="IPR002641">
    <property type="entry name" value="PNPLA_dom"/>
</dbReference>
<keyword evidence="5" id="KW-1185">Reference proteome</keyword>
<protein>
    <submittedName>
        <fullName evidence="4">Phospholipase</fullName>
    </submittedName>
</protein>
<dbReference type="Proteomes" id="UP000250831">
    <property type="component" value="Unassembled WGS sequence"/>
</dbReference>
<sequence length="343" mass="39013">MNYQRAVLFSGGGTRFGLYLGMYAALEELGLKPDLLIATCGGSLAAAIIQAFARDVERKSYLQSEEFYRFFCGHQLTQQRHLGKLGWYVLRKQWDKRTAPYLEDVFDRYLVKMEHDLSPLLPTLNRPFSEEIPAIIIGSKMLFDRSAVGERRGERKLYQKVLMGNTTALSNVSLDNIQIQGENYGQSAVAPAVAINSTVTLLEAVRISMSDMFYIEPIQRNGEYYAGGAIDLVPVELAQSLAAEVICECKQRYKFQEEGLVRAVLGFSGNQRLRDIDQQFQGLRWIDTRDAAEKLAGNYCRKDIDWRRFEITLSLPASLDEFATAMEAQWNYGYRKAMELRMA</sequence>
<evidence type="ECO:0000259" key="3">
    <source>
        <dbReference type="PROSITE" id="PS51635"/>
    </source>
</evidence>
<evidence type="ECO:0000256" key="2">
    <source>
        <dbReference type="PROSITE-ProRule" id="PRU01161"/>
    </source>
</evidence>
<accession>A0A363NMN1</accession>
<dbReference type="RefSeq" id="WP_108636250.1">
    <property type="nucleotide sequence ID" value="NZ_QCXX01000008.1"/>
</dbReference>
<dbReference type="PROSITE" id="PS51635">
    <property type="entry name" value="PNPLA"/>
    <property type="match status" value="1"/>
</dbReference>
<evidence type="ECO:0000313" key="4">
    <source>
        <dbReference type="EMBL" id="PUV22013.1"/>
    </source>
</evidence>
<dbReference type="GO" id="GO:0006629">
    <property type="term" value="P:lipid metabolic process"/>
    <property type="evidence" value="ECO:0007669"/>
    <property type="project" value="UniProtKB-KW"/>
</dbReference>
<dbReference type="SUPFAM" id="SSF52151">
    <property type="entry name" value="FabD/lysophospholipase-like"/>
    <property type="match status" value="1"/>
</dbReference>
<dbReference type="Gene3D" id="3.40.1090.10">
    <property type="entry name" value="Cytosolic phospholipase A2 catalytic domain"/>
    <property type="match status" value="1"/>
</dbReference>
<organism evidence="4 5">
    <name type="scientific">Sphingobacterium athyrii</name>
    <dbReference type="NCBI Taxonomy" id="2152717"/>
    <lineage>
        <taxon>Bacteria</taxon>
        <taxon>Pseudomonadati</taxon>
        <taxon>Bacteroidota</taxon>
        <taxon>Sphingobacteriia</taxon>
        <taxon>Sphingobacteriales</taxon>
        <taxon>Sphingobacteriaceae</taxon>
        <taxon>Sphingobacterium</taxon>
    </lineage>
</organism>
<feature type="domain" description="PNPLA" evidence="3">
    <location>
        <begin position="7"/>
        <end position="239"/>
    </location>
</feature>
<gene>
    <name evidence="4" type="ORF">DCO56_24060</name>
</gene>
<keyword evidence="1" id="KW-0443">Lipid metabolism</keyword>
<dbReference type="Pfam" id="PF01734">
    <property type="entry name" value="Patatin"/>
    <property type="match status" value="1"/>
</dbReference>
<reference evidence="4 5" key="1">
    <citation type="submission" date="2018-04" db="EMBL/GenBank/DDBJ databases">
        <title>Sphingobacterium sp. M46 Genome.</title>
        <authorList>
            <person name="Cheng J."/>
            <person name="Li Y."/>
        </authorList>
    </citation>
    <scope>NUCLEOTIDE SEQUENCE [LARGE SCALE GENOMIC DNA]</scope>
    <source>
        <strain evidence="4 5">M46</strain>
    </source>
</reference>
<evidence type="ECO:0000256" key="1">
    <source>
        <dbReference type="ARBA" id="ARBA00023098"/>
    </source>
</evidence>
<dbReference type="OrthoDB" id="697183at2"/>
<dbReference type="EMBL" id="QCXX01000008">
    <property type="protein sequence ID" value="PUV22013.1"/>
    <property type="molecule type" value="Genomic_DNA"/>
</dbReference>
<dbReference type="InterPro" id="IPR016035">
    <property type="entry name" value="Acyl_Trfase/lysoPLipase"/>
</dbReference>
<dbReference type="AlphaFoldDB" id="A0A363NMN1"/>
<evidence type="ECO:0000313" key="5">
    <source>
        <dbReference type="Proteomes" id="UP000250831"/>
    </source>
</evidence>
<comment type="caution">
    <text evidence="2">Lacks conserved residue(s) required for the propagation of feature annotation.</text>
</comment>
<name>A0A363NMN1_9SPHI</name>